<proteinExistence type="predicted"/>
<accession>A0ABU1VIR9</accession>
<sequence>MASRSTLSSHLHTRLPLMASAAVAGRKQMGTAGLRQPAAHS</sequence>
<evidence type="ECO:0000256" key="1">
    <source>
        <dbReference type="SAM" id="MobiDB-lite"/>
    </source>
</evidence>
<feature type="region of interest" description="Disordered" evidence="1">
    <location>
        <begin position="22"/>
        <end position="41"/>
    </location>
</feature>
<gene>
    <name evidence="2" type="ORF">J2X09_004851</name>
</gene>
<dbReference type="RefSeq" id="WP_310309604.1">
    <property type="nucleotide sequence ID" value="NZ_JAVDWE010000019.1"/>
</dbReference>
<evidence type="ECO:0000313" key="3">
    <source>
        <dbReference type="Proteomes" id="UP001265550"/>
    </source>
</evidence>
<evidence type="ECO:0000313" key="2">
    <source>
        <dbReference type="EMBL" id="MDR7097078.1"/>
    </source>
</evidence>
<protein>
    <submittedName>
        <fullName evidence="2">Uncharacterized protein</fullName>
    </submittedName>
</protein>
<comment type="caution">
    <text evidence="2">The sequence shown here is derived from an EMBL/GenBank/DDBJ whole genome shotgun (WGS) entry which is preliminary data.</text>
</comment>
<organism evidence="2 3">
    <name type="scientific">Hydrogenophaga laconesensis</name>
    <dbReference type="NCBI Taxonomy" id="1805971"/>
    <lineage>
        <taxon>Bacteria</taxon>
        <taxon>Pseudomonadati</taxon>
        <taxon>Pseudomonadota</taxon>
        <taxon>Betaproteobacteria</taxon>
        <taxon>Burkholderiales</taxon>
        <taxon>Comamonadaceae</taxon>
        <taxon>Hydrogenophaga</taxon>
    </lineage>
</organism>
<keyword evidence="3" id="KW-1185">Reference proteome</keyword>
<name>A0ABU1VIR9_9BURK</name>
<dbReference type="EMBL" id="JAVDWE010000019">
    <property type="protein sequence ID" value="MDR7097078.1"/>
    <property type="molecule type" value="Genomic_DNA"/>
</dbReference>
<dbReference type="Proteomes" id="UP001265550">
    <property type="component" value="Unassembled WGS sequence"/>
</dbReference>
<reference evidence="2 3" key="1">
    <citation type="submission" date="2023-07" db="EMBL/GenBank/DDBJ databases">
        <title>Sorghum-associated microbial communities from plants grown in Nebraska, USA.</title>
        <authorList>
            <person name="Schachtman D."/>
        </authorList>
    </citation>
    <scope>NUCLEOTIDE SEQUENCE [LARGE SCALE GENOMIC DNA]</scope>
    <source>
        <strain evidence="2 3">BE240</strain>
    </source>
</reference>